<proteinExistence type="predicted"/>
<dbReference type="OrthoDB" id="128308at2759"/>
<evidence type="ECO:0000313" key="3">
    <source>
        <dbReference type="Proteomes" id="UP000054350"/>
    </source>
</evidence>
<dbReference type="VEuPathDB" id="FungiDB:AMAG_01684"/>
<sequence length="295" mass="33672">MPQTDCLLPDSKPNSPPRRKRKSVSRSPSLSPTKTRRGRIAPSPPTSRRRGQPKPEVVAAVPLEPKPKPESDHALQFDKIRRDTPNDDSASSDDEPSEPDPRTKSTECPCPFYGGSFLATWDDLVAEIYERVLKYFPTAVQREQVDTPKSHKDHVQFIRDRFSDQVLFRNMAQRADAQERFCLKHRRRAAELEAGAKDWPGPHEFDPDALHMRVAALYPTLESIINSSIPPDAPENHFYRDMCDEYERLGGPGFRNRTNLQRRLQRARPGYYGQRGQRVLSSALFAAYVHDPENA</sequence>
<dbReference type="AlphaFoldDB" id="A0A0L0S0F1"/>
<gene>
    <name evidence="2" type="ORF">AMAG_01684</name>
</gene>
<dbReference type="Proteomes" id="UP000054350">
    <property type="component" value="Unassembled WGS sequence"/>
</dbReference>
<evidence type="ECO:0000313" key="2">
    <source>
        <dbReference type="EMBL" id="KNE55814.1"/>
    </source>
</evidence>
<feature type="region of interest" description="Disordered" evidence="1">
    <location>
        <begin position="1"/>
        <end position="109"/>
    </location>
</feature>
<reference evidence="2 3" key="1">
    <citation type="submission" date="2009-11" db="EMBL/GenBank/DDBJ databases">
        <title>Annotation of Allomyces macrogynus ATCC 38327.</title>
        <authorList>
            <consortium name="The Broad Institute Genome Sequencing Platform"/>
            <person name="Russ C."/>
            <person name="Cuomo C."/>
            <person name="Burger G."/>
            <person name="Gray M.W."/>
            <person name="Holland P.W.H."/>
            <person name="King N."/>
            <person name="Lang F.B.F."/>
            <person name="Roger A.J."/>
            <person name="Ruiz-Trillo I."/>
            <person name="Young S.K."/>
            <person name="Zeng Q."/>
            <person name="Gargeya S."/>
            <person name="Fitzgerald M."/>
            <person name="Haas B."/>
            <person name="Abouelleil A."/>
            <person name="Alvarado L."/>
            <person name="Arachchi H.M."/>
            <person name="Berlin A."/>
            <person name="Chapman S.B."/>
            <person name="Gearin G."/>
            <person name="Goldberg J."/>
            <person name="Griggs A."/>
            <person name="Gujja S."/>
            <person name="Hansen M."/>
            <person name="Heiman D."/>
            <person name="Howarth C."/>
            <person name="Larimer J."/>
            <person name="Lui A."/>
            <person name="MacDonald P.J.P."/>
            <person name="McCowen C."/>
            <person name="Montmayeur A."/>
            <person name="Murphy C."/>
            <person name="Neiman D."/>
            <person name="Pearson M."/>
            <person name="Priest M."/>
            <person name="Roberts A."/>
            <person name="Saif S."/>
            <person name="Shea T."/>
            <person name="Sisk P."/>
            <person name="Stolte C."/>
            <person name="Sykes S."/>
            <person name="Wortman J."/>
            <person name="Nusbaum C."/>
            <person name="Birren B."/>
        </authorList>
    </citation>
    <scope>NUCLEOTIDE SEQUENCE [LARGE SCALE GENOMIC DNA]</scope>
    <source>
        <strain evidence="2 3">ATCC 38327</strain>
    </source>
</reference>
<feature type="compositionally biased region" description="Basic and acidic residues" evidence="1">
    <location>
        <begin position="65"/>
        <end position="85"/>
    </location>
</feature>
<organism evidence="2 3">
    <name type="scientific">Allomyces macrogynus (strain ATCC 38327)</name>
    <name type="common">Allomyces javanicus var. macrogynus</name>
    <dbReference type="NCBI Taxonomy" id="578462"/>
    <lineage>
        <taxon>Eukaryota</taxon>
        <taxon>Fungi</taxon>
        <taxon>Fungi incertae sedis</taxon>
        <taxon>Blastocladiomycota</taxon>
        <taxon>Blastocladiomycetes</taxon>
        <taxon>Blastocladiales</taxon>
        <taxon>Blastocladiaceae</taxon>
        <taxon>Allomyces</taxon>
    </lineage>
</organism>
<name>A0A0L0S0F1_ALLM3</name>
<keyword evidence="3" id="KW-1185">Reference proteome</keyword>
<evidence type="ECO:0000256" key="1">
    <source>
        <dbReference type="SAM" id="MobiDB-lite"/>
    </source>
</evidence>
<accession>A0A0L0S0F1</accession>
<protein>
    <submittedName>
        <fullName evidence="2">Uncharacterized protein</fullName>
    </submittedName>
</protein>
<dbReference type="EMBL" id="GG745329">
    <property type="protein sequence ID" value="KNE55814.1"/>
    <property type="molecule type" value="Genomic_DNA"/>
</dbReference>
<reference evidence="3" key="2">
    <citation type="submission" date="2009-11" db="EMBL/GenBank/DDBJ databases">
        <title>The Genome Sequence of Allomyces macrogynus strain ATCC 38327.</title>
        <authorList>
            <consortium name="The Broad Institute Genome Sequencing Platform"/>
            <person name="Russ C."/>
            <person name="Cuomo C."/>
            <person name="Shea T."/>
            <person name="Young S.K."/>
            <person name="Zeng Q."/>
            <person name="Koehrsen M."/>
            <person name="Haas B."/>
            <person name="Borodovsky M."/>
            <person name="Guigo R."/>
            <person name="Alvarado L."/>
            <person name="Berlin A."/>
            <person name="Borenstein D."/>
            <person name="Chen Z."/>
            <person name="Engels R."/>
            <person name="Freedman E."/>
            <person name="Gellesch M."/>
            <person name="Goldberg J."/>
            <person name="Griggs A."/>
            <person name="Gujja S."/>
            <person name="Heiman D."/>
            <person name="Hepburn T."/>
            <person name="Howarth C."/>
            <person name="Jen D."/>
            <person name="Larson L."/>
            <person name="Lewis B."/>
            <person name="Mehta T."/>
            <person name="Park D."/>
            <person name="Pearson M."/>
            <person name="Roberts A."/>
            <person name="Saif S."/>
            <person name="Shenoy N."/>
            <person name="Sisk P."/>
            <person name="Stolte C."/>
            <person name="Sykes S."/>
            <person name="Walk T."/>
            <person name="White J."/>
            <person name="Yandava C."/>
            <person name="Burger G."/>
            <person name="Gray M.W."/>
            <person name="Holland P.W.H."/>
            <person name="King N."/>
            <person name="Lang F.B.F."/>
            <person name="Roger A.J."/>
            <person name="Ruiz-Trillo I."/>
            <person name="Lander E."/>
            <person name="Nusbaum C."/>
        </authorList>
    </citation>
    <scope>NUCLEOTIDE SEQUENCE [LARGE SCALE GENOMIC DNA]</scope>
    <source>
        <strain evidence="3">ATCC 38327</strain>
    </source>
</reference>